<name>A0A7I5ED17_HAECO</name>
<accession>A0A7I5ED17</accession>
<evidence type="ECO:0000313" key="3">
    <source>
        <dbReference type="WBParaSite" id="HCON_00150510-00001"/>
    </source>
</evidence>
<keyword evidence="2" id="KW-1185">Reference proteome</keyword>
<proteinExistence type="predicted"/>
<organism evidence="2 3">
    <name type="scientific">Haemonchus contortus</name>
    <name type="common">Barber pole worm</name>
    <dbReference type="NCBI Taxonomy" id="6289"/>
    <lineage>
        <taxon>Eukaryota</taxon>
        <taxon>Metazoa</taxon>
        <taxon>Ecdysozoa</taxon>
        <taxon>Nematoda</taxon>
        <taxon>Chromadorea</taxon>
        <taxon>Rhabditida</taxon>
        <taxon>Rhabditina</taxon>
        <taxon>Rhabditomorpha</taxon>
        <taxon>Strongyloidea</taxon>
        <taxon>Trichostrongylidae</taxon>
        <taxon>Haemonchus</taxon>
    </lineage>
</organism>
<protein>
    <submittedName>
        <fullName evidence="3">Uncharacterized protein</fullName>
    </submittedName>
</protein>
<evidence type="ECO:0000256" key="1">
    <source>
        <dbReference type="SAM" id="MobiDB-lite"/>
    </source>
</evidence>
<dbReference type="WBParaSite" id="HCON_00150510-00001">
    <property type="protein sequence ID" value="HCON_00150510-00001"/>
    <property type="gene ID" value="HCON_00150510"/>
</dbReference>
<dbReference type="Proteomes" id="UP000025227">
    <property type="component" value="Unplaced"/>
</dbReference>
<sequence>MVPVAWAPPGGRQNGVAGHRSAIVHWGRHCERFGRISRRRKAKNIRGTVRGRRSRPKTKIKKSQPILRTKIRKPQPIIKAKISTPEPCPRRLEK</sequence>
<dbReference type="AlphaFoldDB" id="A0A7I5ED17"/>
<feature type="compositionally biased region" description="Basic residues" evidence="1">
    <location>
        <begin position="44"/>
        <end position="62"/>
    </location>
</feature>
<feature type="region of interest" description="Disordered" evidence="1">
    <location>
        <begin position="44"/>
        <end position="63"/>
    </location>
</feature>
<reference evidence="3" key="1">
    <citation type="submission" date="2020-12" db="UniProtKB">
        <authorList>
            <consortium name="WormBaseParasite"/>
        </authorList>
    </citation>
    <scope>IDENTIFICATION</scope>
    <source>
        <strain evidence="3">MHco3</strain>
    </source>
</reference>
<evidence type="ECO:0000313" key="2">
    <source>
        <dbReference type="Proteomes" id="UP000025227"/>
    </source>
</evidence>